<organism evidence="1 2">
    <name type="scientific">Gossypium stocksii</name>
    <dbReference type="NCBI Taxonomy" id="47602"/>
    <lineage>
        <taxon>Eukaryota</taxon>
        <taxon>Viridiplantae</taxon>
        <taxon>Streptophyta</taxon>
        <taxon>Embryophyta</taxon>
        <taxon>Tracheophyta</taxon>
        <taxon>Spermatophyta</taxon>
        <taxon>Magnoliopsida</taxon>
        <taxon>eudicotyledons</taxon>
        <taxon>Gunneridae</taxon>
        <taxon>Pentapetalae</taxon>
        <taxon>rosids</taxon>
        <taxon>malvids</taxon>
        <taxon>Malvales</taxon>
        <taxon>Malvaceae</taxon>
        <taxon>Malvoideae</taxon>
        <taxon>Gossypium</taxon>
    </lineage>
</organism>
<dbReference type="OrthoDB" id="998565at2759"/>
<proteinExistence type="predicted"/>
<protein>
    <submittedName>
        <fullName evidence="1">Uncharacterized protein</fullName>
    </submittedName>
</protein>
<gene>
    <name evidence="1" type="ORF">J1N35_023240</name>
</gene>
<dbReference type="Pfam" id="PF01107">
    <property type="entry name" value="MP"/>
    <property type="match status" value="1"/>
</dbReference>
<dbReference type="Proteomes" id="UP000828251">
    <property type="component" value="Unassembled WGS sequence"/>
</dbReference>
<dbReference type="EMBL" id="JAIQCV010000007">
    <property type="protein sequence ID" value="KAH1083479.1"/>
    <property type="molecule type" value="Genomic_DNA"/>
</dbReference>
<dbReference type="InterPro" id="IPR028919">
    <property type="entry name" value="Viral_movement"/>
</dbReference>
<reference evidence="1 2" key="1">
    <citation type="journal article" date="2021" name="Plant Biotechnol. J.">
        <title>Multi-omics assisted identification of the key and species-specific regulatory components of drought-tolerant mechanisms in Gossypium stocksii.</title>
        <authorList>
            <person name="Yu D."/>
            <person name="Ke L."/>
            <person name="Zhang D."/>
            <person name="Wu Y."/>
            <person name="Sun Y."/>
            <person name="Mei J."/>
            <person name="Sun J."/>
            <person name="Sun Y."/>
        </authorList>
    </citation>
    <scope>NUCLEOTIDE SEQUENCE [LARGE SCALE GENOMIC DNA]</scope>
    <source>
        <strain evidence="2">cv. E1</strain>
        <tissue evidence="1">Leaf</tissue>
    </source>
</reference>
<name>A0A9D3VJZ3_9ROSI</name>
<dbReference type="PANTHER" id="PTHR48435:SF1">
    <property type="entry name" value="POLYPROTEIN"/>
    <property type="match status" value="1"/>
</dbReference>
<dbReference type="PANTHER" id="PTHR48435">
    <property type="entry name" value="POLYPROTEIN"/>
    <property type="match status" value="1"/>
</dbReference>
<comment type="caution">
    <text evidence="1">The sequence shown here is derived from an EMBL/GenBank/DDBJ whole genome shotgun (WGS) entry which is preliminary data.</text>
</comment>
<keyword evidence="2" id="KW-1185">Reference proteome</keyword>
<dbReference type="AlphaFoldDB" id="A0A9D3VJZ3"/>
<evidence type="ECO:0000313" key="1">
    <source>
        <dbReference type="EMBL" id="KAH1083479.1"/>
    </source>
</evidence>
<accession>A0A9D3VJZ3</accession>
<sequence>MTETSSSSRPSISKALVSMPSFPLKSHFVKKISYLYEATYLKEDEKIQPMELPTVNPYSAYKKHLLSPLKIIRSLIQNSPKQVREYVQASKFDSHLITGDTTEKFVNLEIPPEFPKEWSDARYTNIHFGAIRLALNYHGTEGKPVVARIALLDSRYLKYQDACIATIEATLNSGLVMVTLFPNFTMSLHDPNLLTVLKVQIQIMGAP</sequence>
<dbReference type="InterPro" id="IPR053098">
    <property type="entry name" value="Petuviruses_polyprotein"/>
</dbReference>
<evidence type="ECO:0000313" key="2">
    <source>
        <dbReference type="Proteomes" id="UP000828251"/>
    </source>
</evidence>